<feature type="transmembrane region" description="Helical" evidence="9">
    <location>
        <begin position="285"/>
        <end position="305"/>
    </location>
</feature>
<dbReference type="GO" id="GO:0005886">
    <property type="term" value="C:plasma membrane"/>
    <property type="evidence" value="ECO:0007669"/>
    <property type="project" value="UniProtKB-SubCell"/>
</dbReference>
<evidence type="ECO:0000256" key="3">
    <source>
        <dbReference type="ARBA" id="ARBA00006263"/>
    </source>
</evidence>
<evidence type="ECO:0000256" key="9">
    <source>
        <dbReference type="SAM" id="Phobius"/>
    </source>
</evidence>
<comment type="caution">
    <text evidence="10">The sequence shown here is derived from an EMBL/GenBank/DDBJ whole genome shotgun (WGS) entry which is preliminary data.</text>
</comment>
<dbReference type="GO" id="GO:0009236">
    <property type="term" value="P:cobalamin biosynthetic process"/>
    <property type="evidence" value="ECO:0007669"/>
    <property type="project" value="UniProtKB-UniPathway"/>
</dbReference>
<reference evidence="10 11" key="1">
    <citation type="submission" date="2018-03" db="EMBL/GenBank/DDBJ databases">
        <title>The draft genome of Zobellella taiwanensis JCM 13381.</title>
        <authorList>
            <person name="Liu L."/>
            <person name="Li L."/>
            <person name="Wang T."/>
            <person name="Zhang X."/>
            <person name="Liang L."/>
        </authorList>
    </citation>
    <scope>NUCLEOTIDE SEQUENCE [LARGE SCALE GENOMIC DNA]</scope>
    <source>
        <strain evidence="10 11">JCM 13381</strain>
    </source>
</reference>
<evidence type="ECO:0000313" key="11">
    <source>
        <dbReference type="Proteomes" id="UP000242181"/>
    </source>
</evidence>
<evidence type="ECO:0000256" key="1">
    <source>
        <dbReference type="ARBA" id="ARBA00004651"/>
    </source>
</evidence>
<dbReference type="EMBL" id="PXYH01000012">
    <property type="protein sequence ID" value="PSJ41455.1"/>
    <property type="molecule type" value="Genomic_DNA"/>
</dbReference>
<name>A0A2P7QU27_9GAMM</name>
<comment type="subcellular location">
    <subcellularLocation>
        <location evidence="1">Cell membrane</location>
        <topology evidence="1">Multi-pass membrane protein</topology>
    </subcellularLocation>
</comment>
<keyword evidence="5" id="KW-0169">Cobalamin biosynthesis</keyword>
<keyword evidence="6 9" id="KW-0812">Transmembrane</keyword>
<proteinExistence type="inferred from homology"/>
<comment type="similarity">
    <text evidence="3">Belongs to the CobD/CbiB family.</text>
</comment>
<evidence type="ECO:0000256" key="5">
    <source>
        <dbReference type="ARBA" id="ARBA00022573"/>
    </source>
</evidence>
<evidence type="ECO:0000313" key="10">
    <source>
        <dbReference type="EMBL" id="PSJ41455.1"/>
    </source>
</evidence>
<feature type="transmembrane region" description="Helical" evidence="9">
    <location>
        <begin position="152"/>
        <end position="174"/>
    </location>
</feature>
<dbReference type="OrthoDB" id="5586491at2"/>
<dbReference type="InterPro" id="IPR004485">
    <property type="entry name" value="Cobalamin_biosynth_CobD/CbiB"/>
</dbReference>
<dbReference type="AlphaFoldDB" id="A0A2P7QU27"/>
<feature type="transmembrane region" description="Helical" evidence="9">
    <location>
        <begin position="235"/>
        <end position="253"/>
    </location>
</feature>
<evidence type="ECO:0000256" key="2">
    <source>
        <dbReference type="ARBA" id="ARBA00004953"/>
    </source>
</evidence>
<evidence type="ECO:0000256" key="8">
    <source>
        <dbReference type="ARBA" id="ARBA00023136"/>
    </source>
</evidence>
<dbReference type="RefSeq" id="WP_106453573.1">
    <property type="nucleotide sequence ID" value="NZ_PXYH01000012.1"/>
</dbReference>
<keyword evidence="7 9" id="KW-1133">Transmembrane helix</keyword>
<gene>
    <name evidence="10" type="ORF">C7I36_09950</name>
</gene>
<feature type="transmembrane region" description="Helical" evidence="9">
    <location>
        <begin position="195"/>
        <end position="215"/>
    </location>
</feature>
<dbReference type="UniPathway" id="UPA00148"/>
<keyword evidence="4" id="KW-1003">Cell membrane</keyword>
<dbReference type="PANTHER" id="PTHR34308:SF1">
    <property type="entry name" value="COBALAMIN BIOSYNTHESIS PROTEIN CBIB"/>
    <property type="match status" value="1"/>
</dbReference>
<dbReference type="PANTHER" id="PTHR34308">
    <property type="entry name" value="COBALAMIN BIOSYNTHESIS PROTEIN CBIB"/>
    <property type="match status" value="1"/>
</dbReference>
<evidence type="ECO:0000256" key="6">
    <source>
        <dbReference type="ARBA" id="ARBA00022692"/>
    </source>
</evidence>
<keyword evidence="11" id="KW-1185">Reference proteome</keyword>
<comment type="pathway">
    <text evidence="2">Cofactor biosynthesis; adenosylcobalamin biosynthesis.</text>
</comment>
<evidence type="ECO:0000256" key="4">
    <source>
        <dbReference type="ARBA" id="ARBA00022475"/>
    </source>
</evidence>
<accession>A0A2P7QU27</accession>
<feature type="transmembrane region" description="Helical" evidence="9">
    <location>
        <begin position="50"/>
        <end position="67"/>
    </location>
</feature>
<dbReference type="GO" id="GO:0048472">
    <property type="term" value="F:threonine-phosphate decarboxylase activity"/>
    <property type="evidence" value="ECO:0007669"/>
    <property type="project" value="InterPro"/>
</dbReference>
<sequence>MPALLEHPLTLLSLALLLSLVMPAQRLPPLLVTGLQRLGRRLNRPAYSPGYLTVAGGALLLCLWLPLVSAWWALATLAPWPALLDVLLLWAGLDLGRLGRALPLCLRQIPQQRHLARLTLAPLCLRQTDPLSELGLRKALAETALLRLAGDFTLACWYLAGGAYAALGVILLRATAQAWPRKLVDWRHFGALPSALYRALAWLPFHLLALTLLIYPGSLRALRAWPKGGLWAFPAAGRLLAVAGGGLGAGLGGPRRYTAGTDYYPKLGGTAPLGQAEVAALLRRLVLALLFWLSLAWTLTLVPLLHG</sequence>
<evidence type="ECO:0000256" key="7">
    <source>
        <dbReference type="ARBA" id="ARBA00022989"/>
    </source>
</evidence>
<keyword evidence="8 9" id="KW-0472">Membrane</keyword>
<organism evidence="10 11">
    <name type="scientific">Zobellella taiwanensis</name>
    <dbReference type="NCBI Taxonomy" id="347535"/>
    <lineage>
        <taxon>Bacteria</taxon>
        <taxon>Pseudomonadati</taxon>
        <taxon>Pseudomonadota</taxon>
        <taxon>Gammaproteobacteria</taxon>
        <taxon>Aeromonadales</taxon>
        <taxon>Aeromonadaceae</taxon>
        <taxon>Zobellella</taxon>
    </lineage>
</organism>
<dbReference type="Proteomes" id="UP000242181">
    <property type="component" value="Unassembled WGS sequence"/>
</dbReference>
<protein>
    <submittedName>
        <fullName evidence="10">Cobalamin biosynthesis protein CbiB</fullName>
    </submittedName>
</protein>
<dbReference type="Pfam" id="PF03186">
    <property type="entry name" value="CobD_Cbib"/>
    <property type="match status" value="1"/>
</dbReference>